<feature type="chain" id="PRO_5038677096" evidence="1">
    <location>
        <begin position="23"/>
        <end position="338"/>
    </location>
</feature>
<accession>A0A401YZL0</accession>
<dbReference type="Proteomes" id="UP000286931">
    <property type="component" value="Unassembled WGS sequence"/>
</dbReference>
<evidence type="ECO:0000256" key="1">
    <source>
        <dbReference type="SAM" id="SignalP"/>
    </source>
</evidence>
<dbReference type="SUPFAM" id="SSF53850">
    <property type="entry name" value="Periplasmic binding protein-like II"/>
    <property type="match status" value="1"/>
</dbReference>
<feature type="signal peptide" evidence="1">
    <location>
        <begin position="1"/>
        <end position="22"/>
    </location>
</feature>
<evidence type="ECO:0000313" key="2">
    <source>
        <dbReference type="EMBL" id="GCE00024.1"/>
    </source>
</evidence>
<comment type="caution">
    <text evidence="2">The sequence shown here is derived from an EMBL/GenBank/DDBJ whole genome shotgun (WGS) entry which is preliminary data.</text>
</comment>
<dbReference type="OrthoDB" id="3636760at2"/>
<reference evidence="2 3" key="1">
    <citation type="submission" date="2018-12" db="EMBL/GenBank/DDBJ databases">
        <title>Draft genome sequence of Embleya hyalina NBRC 13850T.</title>
        <authorList>
            <person name="Komaki H."/>
            <person name="Hosoyama A."/>
            <person name="Kimura A."/>
            <person name="Ichikawa N."/>
            <person name="Tamura T."/>
        </authorList>
    </citation>
    <scope>NUCLEOTIDE SEQUENCE [LARGE SCALE GENOMIC DNA]</scope>
    <source>
        <strain evidence="2 3">NBRC 13850</strain>
    </source>
</reference>
<dbReference type="AlphaFoldDB" id="A0A401YZL0"/>
<dbReference type="RefSeq" id="WP_126641769.1">
    <property type="nucleotide sequence ID" value="NZ_BIFH01000036.1"/>
</dbReference>
<dbReference type="EMBL" id="BIFH01000036">
    <property type="protein sequence ID" value="GCE00024.1"/>
    <property type="molecule type" value="Genomic_DNA"/>
</dbReference>
<organism evidence="2 3">
    <name type="scientific">Embleya hyalina</name>
    <dbReference type="NCBI Taxonomy" id="516124"/>
    <lineage>
        <taxon>Bacteria</taxon>
        <taxon>Bacillati</taxon>
        <taxon>Actinomycetota</taxon>
        <taxon>Actinomycetes</taxon>
        <taxon>Kitasatosporales</taxon>
        <taxon>Streptomycetaceae</taxon>
        <taxon>Embleya</taxon>
    </lineage>
</organism>
<protein>
    <submittedName>
        <fullName evidence="2">Phosphate ABC transporter substrate-binding protein</fullName>
    </submittedName>
</protein>
<dbReference type="Gene3D" id="3.40.190.10">
    <property type="entry name" value="Periplasmic binding protein-like II"/>
    <property type="match status" value="1"/>
</dbReference>
<name>A0A401YZL0_9ACTN</name>
<proteinExistence type="predicted"/>
<gene>
    <name evidence="2" type="ORF">EHYA_07748</name>
</gene>
<keyword evidence="1" id="KW-0732">Signal</keyword>
<keyword evidence="3" id="KW-1185">Reference proteome</keyword>
<sequence>MSRRARVRRIGTVLAGFGTAMALVVGADASASADTYVNGGADTLENVTRMLTTDYEANVDPNGNAWITVGSGTSRGGVETHKAACEADYGLHGSASRWPGAEYSATRTLLDQRAHIRENCLDFARVSGATFHPDSDETSLTWVRVAGDAVTWATGKAGVPSSLTQGQLQDIYRCNFTDWNQIPGSTASGPIRKYLPAGGYSDVRAVFIRYILGFDPTQPANGPCAATVADAPGENRGDYVTAPGAILPYMKSAYSAQKNPLSGVPDHTGGFRLGNIDGRVPGQGRTDGSDPNAFVGNHSVYFVYDPFRGAANTNTVNFIDWAKNPAQRVIWATYGFLP</sequence>
<evidence type="ECO:0000313" key="3">
    <source>
        <dbReference type="Proteomes" id="UP000286931"/>
    </source>
</evidence>